<dbReference type="Gene3D" id="1.20.120.20">
    <property type="entry name" value="Apolipoprotein"/>
    <property type="match status" value="1"/>
</dbReference>
<accession>D1AAR9</accession>
<feature type="transmembrane region" description="Helical" evidence="2">
    <location>
        <begin position="141"/>
        <end position="163"/>
    </location>
</feature>
<dbReference type="Proteomes" id="UP000001918">
    <property type="component" value="Chromosome"/>
</dbReference>
<keyword evidence="1" id="KW-0175">Coiled coil</keyword>
<dbReference type="HOGENOM" id="CLU_563743_0_0_11"/>
<feature type="transmembrane region" description="Helical" evidence="2">
    <location>
        <begin position="77"/>
        <end position="97"/>
    </location>
</feature>
<organism evidence="3 4">
    <name type="scientific">Thermomonospora curvata (strain ATCC 19995 / DSM 43183 / JCM 3096 / KCTC 9072 / NBRC 15933 / NCIMB 10081 / Henssen B9)</name>
    <dbReference type="NCBI Taxonomy" id="471852"/>
    <lineage>
        <taxon>Bacteria</taxon>
        <taxon>Bacillati</taxon>
        <taxon>Actinomycetota</taxon>
        <taxon>Actinomycetes</taxon>
        <taxon>Streptosporangiales</taxon>
        <taxon>Thermomonosporaceae</taxon>
        <taxon>Thermomonospora</taxon>
    </lineage>
</organism>
<dbReference type="STRING" id="471852.Tcur_1500"/>
<evidence type="ECO:0000313" key="4">
    <source>
        <dbReference type="Proteomes" id="UP000001918"/>
    </source>
</evidence>
<keyword evidence="4" id="KW-1185">Reference proteome</keyword>
<keyword evidence="2" id="KW-0472">Membrane</keyword>
<dbReference type="EMBL" id="CP001738">
    <property type="protein sequence ID" value="ACY97079.1"/>
    <property type="molecule type" value="Genomic_DNA"/>
</dbReference>
<keyword evidence="2" id="KW-0812">Transmembrane</keyword>
<name>D1AAR9_THECD</name>
<sequence length="484" mass="53290">MGKHDVGEELRKLAEKPELAERKEQLRDLAEAMSDRSKAERWCEVDLFAAFSPDETIIQPLPKKASRKHWASRAVKAALAVGPVLVFLPVFFTWVGLHEATSAYGEVLNDQGVEAARRPFLEMWQQGFDGRLPGFFRFSNVAMLTVLAILFLVAWTVSENLLYNRSLDRAERRLVMLRARLRRALTEASLYLAQVRLSTPSRFNAELTQAAMQITKIGETVRKAQSDLMDAVVYALEAAQKTSDALVSSANEVQGTTKTFSRHFTEVKSAAETMTSAADAITLKTGESIEEFKKSLLSVLDHELNRLTSAIRSSVGELRDEVGELVTASSSITRAVDSSADSVQAVGASTERTVKVLTNQLTETLERTATDFERAFSQTSSEIRAALGDWADTAGAHASRIELVTDVSGRTVDMLDRTRDSFERLAALPEQISQVTGMALEETRSTVRAELDELKAAIAEFGNVLQQASQTIAELADRRQGDAA</sequence>
<proteinExistence type="predicted"/>
<keyword evidence="2" id="KW-1133">Transmembrane helix</keyword>
<dbReference type="eggNOG" id="COG0840">
    <property type="taxonomic scope" value="Bacteria"/>
</dbReference>
<protein>
    <submittedName>
        <fullName evidence="3">Uncharacterized protein</fullName>
    </submittedName>
</protein>
<feature type="coiled-coil region" evidence="1">
    <location>
        <begin position="440"/>
        <end position="471"/>
    </location>
</feature>
<evidence type="ECO:0000313" key="3">
    <source>
        <dbReference type="EMBL" id="ACY97079.1"/>
    </source>
</evidence>
<dbReference type="KEGG" id="tcu:Tcur_1500"/>
<dbReference type="AlphaFoldDB" id="D1AAR9"/>
<reference evidence="3 4" key="1">
    <citation type="journal article" date="2011" name="Stand. Genomic Sci.">
        <title>Complete genome sequence of Thermomonospora curvata type strain (B9).</title>
        <authorList>
            <person name="Chertkov O."/>
            <person name="Sikorski J."/>
            <person name="Nolan M."/>
            <person name="Lapidus A."/>
            <person name="Lucas S."/>
            <person name="Del Rio T.G."/>
            <person name="Tice H."/>
            <person name="Cheng J.F."/>
            <person name="Goodwin L."/>
            <person name="Pitluck S."/>
            <person name="Liolios K."/>
            <person name="Ivanova N."/>
            <person name="Mavromatis K."/>
            <person name="Mikhailova N."/>
            <person name="Ovchinnikova G."/>
            <person name="Pati A."/>
            <person name="Chen A."/>
            <person name="Palaniappan K."/>
            <person name="Djao O.D."/>
            <person name="Land M."/>
            <person name="Hauser L."/>
            <person name="Chang Y.J."/>
            <person name="Jeffries C.D."/>
            <person name="Brettin T."/>
            <person name="Han C."/>
            <person name="Detter J.C."/>
            <person name="Rohde M."/>
            <person name="Goker M."/>
            <person name="Woyke T."/>
            <person name="Bristow J."/>
            <person name="Eisen J.A."/>
            <person name="Markowitz V."/>
            <person name="Hugenholtz P."/>
            <person name="Klenk H.P."/>
            <person name="Kyrpides N.C."/>
        </authorList>
    </citation>
    <scope>NUCLEOTIDE SEQUENCE [LARGE SCALE GENOMIC DNA]</scope>
    <source>
        <strain evidence="4">ATCC 19995 / DSM 43183 / JCM 3096 / KCTC 9072 / NBRC 15933 / NCIMB 10081 / Henssen B9</strain>
    </source>
</reference>
<gene>
    <name evidence="3" type="ordered locus">Tcur_1500</name>
</gene>
<evidence type="ECO:0000256" key="1">
    <source>
        <dbReference type="SAM" id="Coils"/>
    </source>
</evidence>
<evidence type="ECO:0000256" key="2">
    <source>
        <dbReference type="SAM" id="Phobius"/>
    </source>
</evidence>